<gene>
    <name evidence="5" type="primary">pta_2</name>
    <name evidence="5" type="ORF">GCM10009675_32530</name>
</gene>
<keyword evidence="6" id="KW-1185">Reference proteome</keyword>
<evidence type="ECO:0000259" key="4">
    <source>
        <dbReference type="Pfam" id="PF01515"/>
    </source>
</evidence>
<dbReference type="InterPro" id="IPR012147">
    <property type="entry name" value="P_Ac_Bu_trans"/>
</dbReference>
<keyword evidence="2" id="KW-0808">Transferase</keyword>
<evidence type="ECO:0000256" key="1">
    <source>
        <dbReference type="ARBA" id="ARBA00005656"/>
    </source>
</evidence>
<evidence type="ECO:0000256" key="2">
    <source>
        <dbReference type="ARBA" id="ARBA00022679"/>
    </source>
</evidence>
<dbReference type="Pfam" id="PF01515">
    <property type="entry name" value="PTA_PTB"/>
    <property type="match status" value="1"/>
</dbReference>
<feature type="domain" description="Phosphate acetyl/butaryl transferase" evidence="4">
    <location>
        <begin position="2"/>
        <end position="283"/>
    </location>
</feature>
<dbReference type="Gene3D" id="3.40.50.10750">
    <property type="entry name" value="Isocitrate/Isopropylmalate dehydrogenase-like"/>
    <property type="match status" value="1"/>
</dbReference>
<dbReference type="SUPFAM" id="SSF53659">
    <property type="entry name" value="Isocitrate/Isopropylmalate dehydrogenase-like"/>
    <property type="match status" value="1"/>
</dbReference>
<accession>A0ABN1VFW0</accession>
<comment type="caution">
    <text evidence="5">The sequence shown here is derived from an EMBL/GenBank/DDBJ whole genome shotgun (WGS) entry which is preliminary data.</text>
</comment>
<keyword evidence="3" id="KW-0012">Acyltransferase</keyword>
<sequence>MARVALADGEDPRAVEAALELHAKGLLVPRLVGQRDRIAAVAPKDVPEDLMLDVNERPVRAALAEALTGKPVEQRLAAASDPVFLTAAALRAGLVDCGVAGSCRPTADVLRAGIRVVGLRSDVDTLSSSFVMVRPDGRALTFADCAVVPDPDEYQLADIAVAAAATHRSLISDDPVVAMLSFSTRGSAEHDVVRTVRSATALVRDRVPDVLVDGELQFDAAVVEAVSVHKAPGSTVAGRANVLVFPNLGAGNIGYKITERFGGAQALGPILQGLRAPLNDLSRVRHRDPCGRQRRADVALNRTAATRWPSASTRTWSPRGWNCPAWMELRSASGSEIWERRRVFADGRW</sequence>
<reference evidence="5 6" key="1">
    <citation type="journal article" date="2019" name="Int. J. Syst. Evol. Microbiol.">
        <title>The Global Catalogue of Microorganisms (GCM) 10K type strain sequencing project: providing services to taxonomists for standard genome sequencing and annotation.</title>
        <authorList>
            <consortium name="The Broad Institute Genomics Platform"/>
            <consortium name="The Broad Institute Genome Sequencing Center for Infectious Disease"/>
            <person name="Wu L."/>
            <person name="Ma J."/>
        </authorList>
    </citation>
    <scope>NUCLEOTIDE SEQUENCE [LARGE SCALE GENOMIC DNA]</scope>
    <source>
        <strain evidence="5 6">JCM 13022</strain>
    </source>
</reference>
<protein>
    <submittedName>
        <fullName evidence="5">Phosphate acetyltransferase</fullName>
    </submittedName>
</protein>
<dbReference type="EMBL" id="BAAALM010000012">
    <property type="protein sequence ID" value="GAA1209657.1"/>
    <property type="molecule type" value="Genomic_DNA"/>
</dbReference>
<evidence type="ECO:0000313" key="6">
    <source>
        <dbReference type="Proteomes" id="UP001500467"/>
    </source>
</evidence>
<dbReference type="PANTHER" id="PTHR43356">
    <property type="entry name" value="PHOSPHATE ACETYLTRANSFERASE"/>
    <property type="match status" value="1"/>
</dbReference>
<proteinExistence type="inferred from homology"/>
<dbReference type="Gene3D" id="3.40.50.10950">
    <property type="match status" value="1"/>
</dbReference>
<dbReference type="PANTHER" id="PTHR43356:SF1">
    <property type="entry name" value="PHOSPHATE ACETYLTRANSFERASE EUTD"/>
    <property type="match status" value="1"/>
</dbReference>
<comment type="similarity">
    <text evidence="1">Belongs to the phosphate acetyltransferase and butyryltransferase family.</text>
</comment>
<organism evidence="5 6">
    <name type="scientific">Prauserella alba</name>
    <dbReference type="NCBI Taxonomy" id="176898"/>
    <lineage>
        <taxon>Bacteria</taxon>
        <taxon>Bacillati</taxon>
        <taxon>Actinomycetota</taxon>
        <taxon>Actinomycetes</taxon>
        <taxon>Pseudonocardiales</taxon>
        <taxon>Pseudonocardiaceae</taxon>
        <taxon>Prauserella</taxon>
    </lineage>
</organism>
<dbReference type="PIRSF" id="PIRSF000428">
    <property type="entry name" value="P_Ac_trans"/>
    <property type="match status" value="1"/>
</dbReference>
<dbReference type="InterPro" id="IPR042112">
    <property type="entry name" value="P_AcTrfase_dom2"/>
</dbReference>
<dbReference type="InterPro" id="IPR042113">
    <property type="entry name" value="P_AcTrfase_dom1"/>
</dbReference>
<dbReference type="InterPro" id="IPR050500">
    <property type="entry name" value="Phos_Acetyltrans/Butyryltrans"/>
</dbReference>
<evidence type="ECO:0000313" key="5">
    <source>
        <dbReference type="EMBL" id="GAA1209657.1"/>
    </source>
</evidence>
<dbReference type="Proteomes" id="UP001500467">
    <property type="component" value="Unassembled WGS sequence"/>
</dbReference>
<evidence type="ECO:0000256" key="3">
    <source>
        <dbReference type="ARBA" id="ARBA00023315"/>
    </source>
</evidence>
<dbReference type="InterPro" id="IPR002505">
    <property type="entry name" value="PTA_PTB"/>
</dbReference>
<name>A0ABN1VFW0_9PSEU</name>